<comment type="similarity">
    <text evidence="1 4 6">Belongs to the pyrroline-5-carboxylate reductase family.</text>
</comment>
<keyword evidence="10" id="KW-1185">Reference proteome</keyword>
<comment type="function">
    <text evidence="4">Catalyzes the reduction of 1-pyrroline-5-carboxylate (PCA) to L-proline.</text>
</comment>
<comment type="catalytic activity">
    <reaction evidence="4 6">
        <text>L-proline + NADP(+) = (S)-1-pyrroline-5-carboxylate + NADPH + 2 H(+)</text>
        <dbReference type="Rhea" id="RHEA:14109"/>
        <dbReference type="ChEBI" id="CHEBI:15378"/>
        <dbReference type="ChEBI" id="CHEBI:17388"/>
        <dbReference type="ChEBI" id="CHEBI:57783"/>
        <dbReference type="ChEBI" id="CHEBI:58349"/>
        <dbReference type="ChEBI" id="CHEBI:60039"/>
        <dbReference type="EC" id="1.5.1.2"/>
    </reaction>
</comment>
<keyword evidence="2 4" id="KW-0521">NADP</keyword>
<dbReference type="InterPro" id="IPR000304">
    <property type="entry name" value="Pyrroline-COOH_reductase"/>
</dbReference>
<evidence type="ECO:0000256" key="1">
    <source>
        <dbReference type="ARBA" id="ARBA00005525"/>
    </source>
</evidence>
<accession>A0ABQ0A5L4</accession>
<evidence type="ECO:0000256" key="2">
    <source>
        <dbReference type="ARBA" id="ARBA00022857"/>
    </source>
</evidence>
<evidence type="ECO:0000313" key="10">
    <source>
        <dbReference type="Proteomes" id="UP001465153"/>
    </source>
</evidence>
<keyword evidence="4 6" id="KW-0641">Proline biosynthesis</keyword>
<dbReference type="Gene3D" id="1.10.3730.10">
    <property type="entry name" value="ProC C-terminal domain-like"/>
    <property type="match status" value="1"/>
</dbReference>
<dbReference type="InterPro" id="IPR028939">
    <property type="entry name" value="P5C_Rdtase_cat_N"/>
</dbReference>
<reference evidence="9 10" key="1">
    <citation type="submission" date="2024-04" db="EMBL/GenBank/DDBJ databases">
        <title>Draft genome sequence of Sessilibacter corallicola NBRC 116591.</title>
        <authorList>
            <person name="Miyakawa T."/>
            <person name="Kusuya Y."/>
            <person name="Miura T."/>
        </authorList>
    </citation>
    <scope>NUCLEOTIDE SEQUENCE [LARGE SCALE GENOMIC DNA]</scope>
    <source>
        <strain evidence="9 10">KU-00831-HH</strain>
    </source>
</reference>
<dbReference type="SUPFAM" id="SSF48179">
    <property type="entry name" value="6-phosphogluconate dehydrogenase C-terminal domain-like"/>
    <property type="match status" value="1"/>
</dbReference>
<evidence type="ECO:0000313" key="9">
    <source>
        <dbReference type="EMBL" id="GAA6166944.1"/>
    </source>
</evidence>
<dbReference type="InterPro" id="IPR036291">
    <property type="entry name" value="NAD(P)-bd_dom_sf"/>
</dbReference>
<keyword evidence="4" id="KW-0963">Cytoplasm</keyword>
<dbReference type="Pfam" id="PF14748">
    <property type="entry name" value="P5CR_dimer"/>
    <property type="match status" value="1"/>
</dbReference>
<dbReference type="EC" id="1.5.1.2" evidence="4 5"/>
<comment type="caution">
    <text evidence="9">The sequence shown here is derived from an EMBL/GenBank/DDBJ whole genome shotgun (WGS) entry which is preliminary data.</text>
</comment>
<dbReference type="Pfam" id="PF03807">
    <property type="entry name" value="F420_oxidored"/>
    <property type="match status" value="1"/>
</dbReference>
<dbReference type="PANTHER" id="PTHR11645">
    <property type="entry name" value="PYRROLINE-5-CARBOXYLATE REDUCTASE"/>
    <property type="match status" value="1"/>
</dbReference>
<organism evidence="9 10">
    <name type="scientific">Sessilibacter corallicola</name>
    <dbReference type="NCBI Taxonomy" id="2904075"/>
    <lineage>
        <taxon>Bacteria</taxon>
        <taxon>Pseudomonadati</taxon>
        <taxon>Pseudomonadota</taxon>
        <taxon>Gammaproteobacteria</taxon>
        <taxon>Cellvibrionales</taxon>
        <taxon>Cellvibrionaceae</taxon>
        <taxon>Sessilibacter</taxon>
    </lineage>
</organism>
<comment type="pathway">
    <text evidence="4 6">Amino-acid biosynthesis; L-proline biosynthesis; L-proline from L-glutamate 5-semialdehyde: step 1/1.</text>
</comment>
<sequence length="284" mass="29999">MTHSTVNDLSNFPKTIAFIGAGNMASAIFGGLLSNGLAPEQIIATTKSHESCERTRENFGIRATTSNHNACEAADIVVLCVKPQTLPEVAKDIAPHLSPDALVISVAAGIDIDSMTRWMGESTPIVRCMPNTPSQIQQGACGLFANDQCSQQHKDDAESILSSVGIAVWLDNEDDIHAVTAVSASGPAYIFLVLEAMIEAGVKQGLSQELSKSLAIQTVLGASALAISSEYDPAELRKRVTSPGGTTEQAINVFESKNLRAIFSDAMDACANRSKELAKAASDH</sequence>
<feature type="domain" description="Pyrroline-5-carboxylate reductase catalytic N-terminal" evidence="7">
    <location>
        <begin position="15"/>
        <end position="109"/>
    </location>
</feature>
<comment type="subcellular location">
    <subcellularLocation>
        <location evidence="4">Cytoplasm</location>
    </subcellularLocation>
</comment>
<dbReference type="SUPFAM" id="SSF51735">
    <property type="entry name" value="NAD(P)-binding Rossmann-fold domains"/>
    <property type="match status" value="1"/>
</dbReference>
<evidence type="ECO:0000256" key="6">
    <source>
        <dbReference type="RuleBase" id="RU003903"/>
    </source>
</evidence>
<dbReference type="Gene3D" id="3.40.50.720">
    <property type="entry name" value="NAD(P)-binding Rossmann-like Domain"/>
    <property type="match status" value="1"/>
</dbReference>
<dbReference type="NCBIfam" id="TIGR00112">
    <property type="entry name" value="proC"/>
    <property type="match status" value="1"/>
</dbReference>
<dbReference type="HAMAP" id="MF_01925">
    <property type="entry name" value="P5C_reductase"/>
    <property type="match status" value="1"/>
</dbReference>
<dbReference type="InterPro" id="IPR029036">
    <property type="entry name" value="P5CR_dimer"/>
</dbReference>
<dbReference type="PIRSF" id="PIRSF000193">
    <property type="entry name" value="Pyrrol-5-carb_rd"/>
    <property type="match status" value="1"/>
</dbReference>
<evidence type="ECO:0000259" key="8">
    <source>
        <dbReference type="Pfam" id="PF14748"/>
    </source>
</evidence>
<dbReference type="InterPro" id="IPR053790">
    <property type="entry name" value="P5CR-like_CS"/>
</dbReference>
<name>A0ABQ0A5L4_9GAMM</name>
<gene>
    <name evidence="4 9" type="primary">proC</name>
    <name evidence="9" type="ORF">NBRC116591_07540</name>
</gene>
<dbReference type="PANTHER" id="PTHR11645:SF0">
    <property type="entry name" value="PYRROLINE-5-CARBOXYLATE REDUCTASE 3"/>
    <property type="match status" value="1"/>
</dbReference>
<dbReference type="Proteomes" id="UP001465153">
    <property type="component" value="Unassembled WGS sequence"/>
</dbReference>
<evidence type="ECO:0000256" key="3">
    <source>
        <dbReference type="ARBA" id="ARBA00023002"/>
    </source>
</evidence>
<dbReference type="RefSeq" id="WP_233087784.1">
    <property type="nucleotide sequence ID" value="NZ_BAABWN010000002.1"/>
</dbReference>
<proteinExistence type="inferred from homology"/>
<evidence type="ECO:0000256" key="5">
    <source>
        <dbReference type="NCBIfam" id="TIGR00112"/>
    </source>
</evidence>
<comment type="catalytic activity">
    <reaction evidence="4">
        <text>L-proline + NAD(+) = (S)-1-pyrroline-5-carboxylate + NADH + 2 H(+)</text>
        <dbReference type="Rhea" id="RHEA:14105"/>
        <dbReference type="ChEBI" id="CHEBI:15378"/>
        <dbReference type="ChEBI" id="CHEBI:17388"/>
        <dbReference type="ChEBI" id="CHEBI:57540"/>
        <dbReference type="ChEBI" id="CHEBI:57945"/>
        <dbReference type="ChEBI" id="CHEBI:60039"/>
        <dbReference type="EC" id="1.5.1.2"/>
    </reaction>
</comment>
<keyword evidence="4 6" id="KW-0028">Amino-acid biosynthesis</keyword>
<evidence type="ECO:0000256" key="4">
    <source>
        <dbReference type="HAMAP-Rule" id="MF_01925"/>
    </source>
</evidence>
<dbReference type="InterPro" id="IPR008927">
    <property type="entry name" value="6-PGluconate_DH-like_C_sf"/>
</dbReference>
<feature type="domain" description="Pyrroline-5-carboxylate reductase dimerisation" evidence="8">
    <location>
        <begin position="173"/>
        <end position="277"/>
    </location>
</feature>
<keyword evidence="3 4" id="KW-0560">Oxidoreductase</keyword>
<dbReference type="PROSITE" id="PS00521">
    <property type="entry name" value="P5CR"/>
    <property type="match status" value="1"/>
</dbReference>
<protein>
    <recommendedName>
        <fullName evidence="4 5">Pyrroline-5-carboxylate reductase</fullName>
        <shortName evidence="4">P5C reductase</shortName>
        <shortName evidence="4">P5CR</shortName>
        <ecNumber evidence="4 5">1.5.1.2</ecNumber>
    </recommendedName>
    <alternativeName>
        <fullName evidence="4">PCA reductase</fullName>
    </alternativeName>
</protein>
<evidence type="ECO:0000259" key="7">
    <source>
        <dbReference type="Pfam" id="PF03807"/>
    </source>
</evidence>
<dbReference type="EMBL" id="BAABWN010000002">
    <property type="protein sequence ID" value="GAA6166944.1"/>
    <property type="molecule type" value="Genomic_DNA"/>
</dbReference>